<dbReference type="EMBL" id="JAHHUM010000419">
    <property type="protein sequence ID" value="KAK5619940.1"/>
    <property type="molecule type" value="Genomic_DNA"/>
</dbReference>
<feature type="region of interest" description="Disordered" evidence="1">
    <location>
        <begin position="1"/>
        <end position="29"/>
    </location>
</feature>
<accession>A0AAV9SF15</accession>
<dbReference type="AlphaFoldDB" id="A0AAV9SF15"/>
<reference evidence="2 3" key="1">
    <citation type="submission" date="2021-06" db="EMBL/GenBank/DDBJ databases">
        <authorList>
            <person name="Palmer J.M."/>
        </authorList>
    </citation>
    <scope>NUCLEOTIDE SEQUENCE [LARGE SCALE GENOMIC DNA]</scope>
    <source>
        <strain evidence="2 3">MEX-2019</strain>
        <tissue evidence="2">Muscle</tissue>
    </source>
</reference>
<gene>
    <name evidence="2" type="ORF">CRENBAI_004834</name>
</gene>
<evidence type="ECO:0000313" key="2">
    <source>
        <dbReference type="EMBL" id="KAK5619940.1"/>
    </source>
</evidence>
<keyword evidence="3" id="KW-1185">Reference proteome</keyword>
<evidence type="ECO:0000313" key="3">
    <source>
        <dbReference type="Proteomes" id="UP001311232"/>
    </source>
</evidence>
<name>A0AAV9SF15_9TELE</name>
<feature type="region of interest" description="Disordered" evidence="1">
    <location>
        <begin position="45"/>
        <end position="70"/>
    </location>
</feature>
<organism evidence="2 3">
    <name type="scientific">Crenichthys baileyi</name>
    <name type="common">White River springfish</name>
    <dbReference type="NCBI Taxonomy" id="28760"/>
    <lineage>
        <taxon>Eukaryota</taxon>
        <taxon>Metazoa</taxon>
        <taxon>Chordata</taxon>
        <taxon>Craniata</taxon>
        <taxon>Vertebrata</taxon>
        <taxon>Euteleostomi</taxon>
        <taxon>Actinopterygii</taxon>
        <taxon>Neopterygii</taxon>
        <taxon>Teleostei</taxon>
        <taxon>Neoteleostei</taxon>
        <taxon>Acanthomorphata</taxon>
        <taxon>Ovalentaria</taxon>
        <taxon>Atherinomorphae</taxon>
        <taxon>Cyprinodontiformes</taxon>
        <taxon>Goodeidae</taxon>
        <taxon>Crenichthys</taxon>
    </lineage>
</organism>
<proteinExistence type="predicted"/>
<evidence type="ECO:0000256" key="1">
    <source>
        <dbReference type="SAM" id="MobiDB-lite"/>
    </source>
</evidence>
<dbReference type="Proteomes" id="UP001311232">
    <property type="component" value="Unassembled WGS sequence"/>
</dbReference>
<feature type="compositionally biased region" description="Basic and acidic residues" evidence="1">
    <location>
        <begin position="11"/>
        <end position="22"/>
    </location>
</feature>
<protein>
    <submittedName>
        <fullName evidence="2">Uncharacterized protein</fullName>
    </submittedName>
</protein>
<sequence length="120" mass="13228">MESIGPLGHKGASEKCQGEAHVQRGGHLNKIPEGNAVLWRGKAADPTVERGHKMPLTRPLTEPPHGKEALHHHHLLTTGALWRETFQDPARGEYQTSACPLHGQNRIMAIRSTLGERDLI</sequence>
<comment type="caution">
    <text evidence="2">The sequence shown here is derived from an EMBL/GenBank/DDBJ whole genome shotgun (WGS) entry which is preliminary data.</text>
</comment>